<dbReference type="EMBL" id="JAVRRG010000004">
    <property type="protein sequence ID" value="KAK5101524.1"/>
    <property type="molecule type" value="Genomic_DNA"/>
</dbReference>
<evidence type="ECO:0000313" key="5">
    <source>
        <dbReference type="EMBL" id="KAK5101524.1"/>
    </source>
</evidence>
<evidence type="ECO:0000256" key="3">
    <source>
        <dbReference type="SAM" id="MobiDB-lite"/>
    </source>
</evidence>
<feature type="compositionally biased region" description="Acidic residues" evidence="3">
    <location>
        <begin position="262"/>
        <end position="276"/>
    </location>
</feature>
<feature type="domain" description="EVE" evidence="4">
    <location>
        <begin position="284"/>
        <end position="441"/>
    </location>
</feature>
<evidence type="ECO:0000259" key="4">
    <source>
        <dbReference type="Pfam" id="PF01878"/>
    </source>
</evidence>
<organism evidence="5 6">
    <name type="scientific">Lithohypha guttulata</name>
    <dbReference type="NCBI Taxonomy" id="1690604"/>
    <lineage>
        <taxon>Eukaryota</taxon>
        <taxon>Fungi</taxon>
        <taxon>Dikarya</taxon>
        <taxon>Ascomycota</taxon>
        <taxon>Pezizomycotina</taxon>
        <taxon>Eurotiomycetes</taxon>
        <taxon>Chaetothyriomycetidae</taxon>
        <taxon>Chaetothyriales</taxon>
        <taxon>Trichomeriaceae</taxon>
        <taxon>Lithohypha</taxon>
    </lineage>
</organism>
<comment type="subcellular location">
    <subcellularLocation>
        <location evidence="1">Nucleus</location>
    </subcellularLocation>
</comment>
<dbReference type="SUPFAM" id="SSF88697">
    <property type="entry name" value="PUA domain-like"/>
    <property type="match status" value="1"/>
</dbReference>
<proteinExistence type="predicted"/>
<dbReference type="PANTHER" id="PTHR14087:SF7">
    <property type="entry name" value="THYMOCYTE NUCLEAR PROTEIN 1"/>
    <property type="match status" value="1"/>
</dbReference>
<dbReference type="PANTHER" id="PTHR14087">
    <property type="entry name" value="THYMOCYTE NUCLEAR PROTEIN 1"/>
    <property type="match status" value="1"/>
</dbReference>
<reference evidence="5 6" key="1">
    <citation type="submission" date="2023-08" db="EMBL/GenBank/DDBJ databases">
        <title>Black Yeasts Isolated from many extreme environments.</title>
        <authorList>
            <person name="Coleine C."/>
            <person name="Stajich J.E."/>
            <person name="Selbmann L."/>
        </authorList>
    </citation>
    <scope>NUCLEOTIDE SEQUENCE [LARGE SCALE GENOMIC DNA]</scope>
    <source>
        <strain evidence="5 6">CCFEE 5885</strain>
    </source>
</reference>
<accession>A0ABR0KNK9</accession>
<dbReference type="InterPro" id="IPR002740">
    <property type="entry name" value="EVE_domain"/>
</dbReference>
<dbReference type="InterPro" id="IPR017956">
    <property type="entry name" value="AT_hook_DNA-bd_motif"/>
</dbReference>
<dbReference type="Proteomes" id="UP001345013">
    <property type="component" value="Unassembled WGS sequence"/>
</dbReference>
<evidence type="ECO:0000256" key="2">
    <source>
        <dbReference type="ARBA" id="ARBA00023242"/>
    </source>
</evidence>
<dbReference type="CDD" id="cd21133">
    <property type="entry name" value="EVE"/>
    <property type="match status" value="1"/>
</dbReference>
<dbReference type="Gene3D" id="3.10.590.10">
    <property type="entry name" value="ph1033 like domains"/>
    <property type="match status" value="1"/>
</dbReference>
<feature type="compositionally biased region" description="Polar residues" evidence="3">
    <location>
        <begin position="205"/>
        <end position="214"/>
    </location>
</feature>
<dbReference type="InterPro" id="IPR052181">
    <property type="entry name" value="5hmC_binding"/>
</dbReference>
<evidence type="ECO:0000256" key="1">
    <source>
        <dbReference type="ARBA" id="ARBA00004123"/>
    </source>
</evidence>
<dbReference type="Pfam" id="PF01878">
    <property type="entry name" value="EVE"/>
    <property type="match status" value="1"/>
</dbReference>
<dbReference type="PRINTS" id="PR00929">
    <property type="entry name" value="ATHOOK"/>
</dbReference>
<feature type="region of interest" description="Disordered" evidence="3">
    <location>
        <begin position="1"/>
        <end position="276"/>
    </location>
</feature>
<protein>
    <recommendedName>
        <fullName evidence="4">EVE domain-containing protein</fullName>
    </recommendedName>
</protein>
<dbReference type="InterPro" id="IPR047197">
    <property type="entry name" value="THYN1-like_EVE"/>
</dbReference>
<sequence>MPPKRKVPARRASTGKKVSIGGSTIIPTAASKPSGRPRRETAVDVNYKLTPSRAPNGSPKKLAKSSQDVPAPKATGSPLAETPKRRGRPPKAAVSGDTSLEAAAASPKPIKAARGRPKKVDATQIVAALTPASAKRQRDNEEPQDLPPKKRGRPSKAGATLVEAPKKRGRPANTDANPAVKKTIKPHTAKVQKEQPNKAALRTKAATQPKSISKTAAKPVAKRGRPAGSTNKSATEKAPTTKSTTTTAKRGPKSKISKDGTETEAEDFVEGLTQDDEQDVDDLQYWLMKAEPNTRIEKGVDVAYPIDKLAEATEPEPWDGVRNPVARNNMRAMRKGDLAFFYHSNCDVPGIVGVVRVAEEHDLDESAFDPAHPYFDEKSDRSKPKWDCVKVEFVKKFNDIITLRELKSTLELSDMQVVQKAFGRLSVQKVTPTQWKFVLKMANEPEDLGVTSPVSGYEADTNGETDKEAVEDSVAADEIAADKIAAYGSPDEASEDVMDEEEAAEHIAAYGPDDLTDDVVEDGDVANIQPKVNGHSTSVHDLVTTD</sequence>
<feature type="compositionally biased region" description="Low complexity" evidence="3">
    <location>
        <begin position="232"/>
        <end position="249"/>
    </location>
</feature>
<name>A0ABR0KNK9_9EURO</name>
<comment type="caution">
    <text evidence="5">The sequence shown here is derived from an EMBL/GenBank/DDBJ whole genome shotgun (WGS) entry which is preliminary data.</text>
</comment>
<keyword evidence="6" id="KW-1185">Reference proteome</keyword>
<dbReference type="SMART" id="SM00384">
    <property type="entry name" value="AT_hook"/>
    <property type="match status" value="5"/>
</dbReference>
<evidence type="ECO:0000313" key="6">
    <source>
        <dbReference type="Proteomes" id="UP001345013"/>
    </source>
</evidence>
<dbReference type="InterPro" id="IPR015947">
    <property type="entry name" value="PUA-like_sf"/>
</dbReference>
<keyword evidence="2" id="KW-0539">Nucleus</keyword>
<gene>
    <name evidence="5" type="ORF">LTR24_000580</name>
</gene>